<dbReference type="InterPro" id="IPR016195">
    <property type="entry name" value="Pol/histidinol_Pase-like"/>
</dbReference>
<evidence type="ECO:0000313" key="2">
    <source>
        <dbReference type="EMBL" id="SIS04441.1"/>
    </source>
</evidence>
<dbReference type="GO" id="GO:0035312">
    <property type="term" value="F:5'-3' DNA exonuclease activity"/>
    <property type="evidence" value="ECO:0007669"/>
    <property type="project" value="TreeGrafter"/>
</dbReference>
<organism evidence="2 3">
    <name type="scientific">Natronorubrum thiooxidans</name>
    <dbReference type="NCBI Taxonomy" id="308853"/>
    <lineage>
        <taxon>Archaea</taxon>
        <taxon>Methanobacteriati</taxon>
        <taxon>Methanobacteriota</taxon>
        <taxon>Stenosarchaea group</taxon>
        <taxon>Halobacteria</taxon>
        <taxon>Halobacteriales</taxon>
        <taxon>Natrialbaceae</taxon>
        <taxon>Natronorubrum</taxon>
    </lineage>
</organism>
<evidence type="ECO:0000259" key="1">
    <source>
        <dbReference type="SMART" id="SM00481"/>
    </source>
</evidence>
<protein>
    <recommendedName>
        <fullName evidence="1">Polymerase/histidinol phosphatase N-terminal domain-containing protein</fullName>
    </recommendedName>
</protein>
<dbReference type="GO" id="GO:0004534">
    <property type="term" value="F:5'-3' RNA exonuclease activity"/>
    <property type="evidence" value="ECO:0007669"/>
    <property type="project" value="TreeGrafter"/>
</dbReference>
<reference evidence="3" key="1">
    <citation type="submission" date="2017-01" db="EMBL/GenBank/DDBJ databases">
        <authorList>
            <person name="Varghese N."/>
            <person name="Submissions S."/>
        </authorList>
    </citation>
    <scope>NUCLEOTIDE SEQUENCE [LARGE SCALE GENOMIC DNA]</scope>
    <source>
        <strain evidence="3">type strain: HArc-</strain>
    </source>
</reference>
<dbReference type="OrthoDB" id="196608at2157"/>
<feature type="domain" description="Polymerase/histidinol phosphatase N-terminal" evidence="1">
    <location>
        <begin position="4"/>
        <end position="68"/>
    </location>
</feature>
<dbReference type="STRING" id="308853.SAMN05421752_108155"/>
<keyword evidence="3" id="KW-1185">Reference proteome</keyword>
<dbReference type="PANTHER" id="PTHR42924:SF18">
    <property type="entry name" value="POLYMERASE_HISTIDINOL PHOSPHATASE N-TERMINAL DOMAIN-CONTAINING PROTEIN"/>
    <property type="match status" value="1"/>
</dbReference>
<accession>A0A1N7FVU3</accession>
<dbReference type="EMBL" id="FTNR01000008">
    <property type="protein sequence ID" value="SIS04441.1"/>
    <property type="molecule type" value="Genomic_DNA"/>
</dbReference>
<gene>
    <name evidence="2" type="ORF">SAMN05421752_108155</name>
</gene>
<dbReference type="PANTHER" id="PTHR42924">
    <property type="entry name" value="EXONUCLEASE"/>
    <property type="match status" value="1"/>
</dbReference>
<evidence type="ECO:0000313" key="3">
    <source>
        <dbReference type="Proteomes" id="UP000185936"/>
    </source>
</evidence>
<dbReference type="SUPFAM" id="SSF89550">
    <property type="entry name" value="PHP domain-like"/>
    <property type="match status" value="1"/>
</dbReference>
<dbReference type="InterPro" id="IPR052018">
    <property type="entry name" value="PHP_domain"/>
</dbReference>
<sequence>MVVADLHVHTTNSDGSLTLATLPEAAERAGVEAVAVTDHDRVHPDLDRPLTTLEGFEIVHGIELGVTTGALRVDLLGYGVRRTERLQELLETVQANRVERARQIVACVEDELGVELAVDVEPGIHRTHIARAIDRSDAPYDYRRARDELIGDGCPCHVPRTVPEFDRGRRVLSEACGLVGLAHPLRYAEPEHALALTADLDAVELAYPYDRAVDVAPVEAVIDDHDLVPTGGSDAHDDRLGRAGVDRSTYDRVRSKILEGDGLA</sequence>
<dbReference type="InterPro" id="IPR003141">
    <property type="entry name" value="Pol/His_phosphatase_N"/>
</dbReference>
<proteinExistence type="predicted"/>
<dbReference type="SMART" id="SM00481">
    <property type="entry name" value="POLIIIAc"/>
    <property type="match status" value="1"/>
</dbReference>
<dbReference type="Pfam" id="PF02811">
    <property type="entry name" value="PHP"/>
    <property type="match status" value="1"/>
</dbReference>
<dbReference type="RefSeq" id="WP_076609543.1">
    <property type="nucleotide sequence ID" value="NZ_FTNR01000008.1"/>
</dbReference>
<dbReference type="Proteomes" id="UP000185936">
    <property type="component" value="Unassembled WGS sequence"/>
</dbReference>
<dbReference type="Gene3D" id="3.20.20.140">
    <property type="entry name" value="Metal-dependent hydrolases"/>
    <property type="match status" value="1"/>
</dbReference>
<dbReference type="Gene3D" id="1.10.150.650">
    <property type="match status" value="1"/>
</dbReference>
<dbReference type="AlphaFoldDB" id="A0A1N7FVU3"/>
<name>A0A1N7FVU3_9EURY</name>
<dbReference type="InterPro" id="IPR004013">
    <property type="entry name" value="PHP_dom"/>
</dbReference>